<dbReference type="Pfam" id="PF10175">
    <property type="entry name" value="MPP6"/>
    <property type="match status" value="1"/>
</dbReference>
<evidence type="ECO:0000313" key="4">
    <source>
        <dbReference type="Proteomes" id="UP000792457"/>
    </source>
</evidence>
<reference evidence="3" key="2">
    <citation type="submission" date="2017-10" db="EMBL/GenBank/DDBJ databases">
        <title>Ladona fulva Genome sequencing and assembly.</title>
        <authorList>
            <person name="Murali S."/>
            <person name="Richards S."/>
            <person name="Bandaranaike D."/>
            <person name="Bellair M."/>
            <person name="Blankenburg K."/>
            <person name="Chao H."/>
            <person name="Dinh H."/>
            <person name="Doddapaneni H."/>
            <person name="Dugan-Rocha S."/>
            <person name="Elkadiri S."/>
            <person name="Gnanaolivu R."/>
            <person name="Hernandez B."/>
            <person name="Skinner E."/>
            <person name="Javaid M."/>
            <person name="Lee S."/>
            <person name="Li M."/>
            <person name="Ming W."/>
            <person name="Munidasa M."/>
            <person name="Muniz J."/>
            <person name="Nguyen L."/>
            <person name="Hughes D."/>
            <person name="Osuji N."/>
            <person name="Pu L.-L."/>
            <person name="Puazo M."/>
            <person name="Qu C."/>
            <person name="Quiroz J."/>
            <person name="Raj R."/>
            <person name="Weissenberger G."/>
            <person name="Xin Y."/>
            <person name="Zou X."/>
            <person name="Han Y."/>
            <person name="Worley K."/>
            <person name="Muzny D."/>
            <person name="Gibbs R."/>
        </authorList>
    </citation>
    <scope>NUCLEOTIDE SEQUENCE</scope>
    <source>
        <strain evidence="3">Sampled in the wild</strain>
    </source>
</reference>
<dbReference type="OrthoDB" id="20403at2759"/>
<name>A0A8K0K4K6_LADFU</name>
<proteinExistence type="predicted"/>
<evidence type="ECO:0000256" key="2">
    <source>
        <dbReference type="SAM" id="MobiDB-lite"/>
    </source>
</evidence>
<dbReference type="AlphaFoldDB" id="A0A8K0K4K6"/>
<gene>
    <name evidence="3" type="ORF">J437_LFUL000677</name>
</gene>
<dbReference type="GO" id="GO:0000460">
    <property type="term" value="P:maturation of 5.8S rRNA"/>
    <property type="evidence" value="ECO:0007669"/>
    <property type="project" value="TreeGrafter"/>
</dbReference>
<dbReference type="EMBL" id="KZ308327">
    <property type="protein sequence ID" value="KAG8227577.1"/>
    <property type="molecule type" value="Genomic_DNA"/>
</dbReference>
<evidence type="ECO:0000313" key="3">
    <source>
        <dbReference type="EMBL" id="KAG8227577.1"/>
    </source>
</evidence>
<dbReference type="PANTHER" id="PTHR13582">
    <property type="entry name" value="M-PHASE PHOSPHOPROTEIN 6"/>
    <property type="match status" value="1"/>
</dbReference>
<evidence type="ECO:0000256" key="1">
    <source>
        <dbReference type="SAM" id="Coils"/>
    </source>
</evidence>
<feature type="coiled-coil region" evidence="1">
    <location>
        <begin position="25"/>
        <end position="52"/>
    </location>
</feature>
<keyword evidence="1" id="KW-0175">Coiled coil</keyword>
<dbReference type="PANTHER" id="PTHR13582:SF0">
    <property type="entry name" value="M-PHASE PHOSPHOPROTEIN 6"/>
    <property type="match status" value="1"/>
</dbReference>
<comment type="caution">
    <text evidence="3">The sequence shown here is derived from an EMBL/GenBank/DDBJ whole genome shotgun (WGS) entry which is preliminary data.</text>
</comment>
<accession>A0A8K0K4K6</accession>
<keyword evidence="4" id="KW-1185">Reference proteome</keyword>
<evidence type="ECO:0008006" key="5">
    <source>
        <dbReference type="Google" id="ProtNLM"/>
    </source>
</evidence>
<feature type="compositionally biased region" description="Basic and acidic residues" evidence="2">
    <location>
        <begin position="178"/>
        <end position="189"/>
    </location>
</feature>
<feature type="compositionally biased region" description="Polar residues" evidence="2">
    <location>
        <begin position="163"/>
        <end position="175"/>
    </location>
</feature>
<sequence>MDKHRLKMDFRSATKRKLSKNILEMKFMKRSKEKAEKEKEDEERQIMFSHEITPGMKESNYVLEPSFIPCEDLILGRLSYHGFNPVVERMMQERIDEEESKARVEKAAAERRAEKDVSDEEMAWKYGTLSGTISRKFKNGVVNNDERTNPSKRRMDKDPKYTWTKSDNVNSYQESENAEVKRSKFLKPE</sequence>
<feature type="compositionally biased region" description="Basic and acidic residues" evidence="2">
    <location>
        <begin position="144"/>
        <end position="160"/>
    </location>
</feature>
<dbReference type="Proteomes" id="UP000792457">
    <property type="component" value="Unassembled WGS sequence"/>
</dbReference>
<reference evidence="3" key="1">
    <citation type="submission" date="2013-04" db="EMBL/GenBank/DDBJ databases">
        <authorList>
            <person name="Qu J."/>
            <person name="Murali S.C."/>
            <person name="Bandaranaike D."/>
            <person name="Bellair M."/>
            <person name="Blankenburg K."/>
            <person name="Chao H."/>
            <person name="Dinh H."/>
            <person name="Doddapaneni H."/>
            <person name="Downs B."/>
            <person name="Dugan-Rocha S."/>
            <person name="Elkadiri S."/>
            <person name="Gnanaolivu R.D."/>
            <person name="Hernandez B."/>
            <person name="Javaid M."/>
            <person name="Jayaseelan J.C."/>
            <person name="Lee S."/>
            <person name="Li M."/>
            <person name="Ming W."/>
            <person name="Munidasa M."/>
            <person name="Muniz J."/>
            <person name="Nguyen L."/>
            <person name="Ongeri F."/>
            <person name="Osuji N."/>
            <person name="Pu L.-L."/>
            <person name="Puazo M."/>
            <person name="Qu C."/>
            <person name="Quiroz J."/>
            <person name="Raj R."/>
            <person name="Weissenberger G."/>
            <person name="Xin Y."/>
            <person name="Zou X."/>
            <person name="Han Y."/>
            <person name="Richards S."/>
            <person name="Worley K."/>
            <person name="Muzny D."/>
            <person name="Gibbs R."/>
        </authorList>
    </citation>
    <scope>NUCLEOTIDE SEQUENCE</scope>
    <source>
        <strain evidence="3">Sampled in the wild</strain>
    </source>
</reference>
<dbReference type="InterPro" id="IPR019324">
    <property type="entry name" value="MPP6"/>
</dbReference>
<protein>
    <recommendedName>
        <fullName evidence="5">M-phase phosphoprotein 6</fullName>
    </recommendedName>
</protein>
<organism evidence="3 4">
    <name type="scientific">Ladona fulva</name>
    <name type="common">Scarce chaser dragonfly</name>
    <name type="synonym">Libellula fulva</name>
    <dbReference type="NCBI Taxonomy" id="123851"/>
    <lineage>
        <taxon>Eukaryota</taxon>
        <taxon>Metazoa</taxon>
        <taxon>Ecdysozoa</taxon>
        <taxon>Arthropoda</taxon>
        <taxon>Hexapoda</taxon>
        <taxon>Insecta</taxon>
        <taxon>Pterygota</taxon>
        <taxon>Palaeoptera</taxon>
        <taxon>Odonata</taxon>
        <taxon>Epiprocta</taxon>
        <taxon>Anisoptera</taxon>
        <taxon>Libelluloidea</taxon>
        <taxon>Libellulidae</taxon>
        <taxon>Ladona</taxon>
    </lineage>
</organism>
<feature type="region of interest" description="Disordered" evidence="2">
    <location>
        <begin position="137"/>
        <end position="189"/>
    </location>
</feature>